<comment type="similarity">
    <text evidence="2 8">Belongs to the cytochrome P450 family.</text>
</comment>
<feature type="binding site" description="axial binding residue" evidence="7">
    <location>
        <position position="336"/>
    </location>
    <ligand>
        <name>heme</name>
        <dbReference type="ChEBI" id="CHEBI:30413"/>
    </ligand>
    <ligandPart>
        <name>Fe</name>
        <dbReference type="ChEBI" id="CHEBI:18248"/>
    </ligandPart>
</feature>
<name>A0A9P6JT69_9AGAR</name>
<dbReference type="SUPFAM" id="SSF48264">
    <property type="entry name" value="Cytochrome P450"/>
    <property type="match status" value="1"/>
</dbReference>
<dbReference type="Pfam" id="PF00067">
    <property type="entry name" value="p450"/>
    <property type="match status" value="1"/>
</dbReference>
<dbReference type="PROSITE" id="PS00086">
    <property type="entry name" value="CYTOCHROME_P450"/>
    <property type="match status" value="1"/>
</dbReference>
<keyword evidence="6 8" id="KW-0503">Monooxygenase</keyword>
<evidence type="ECO:0000256" key="6">
    <source>
        <dbReference type="ARBA" id="ARBA00023033"/>
    </source>
</evidence>
<evidence type="ECO:0000256" key="8">
    <source>
        <dbReference type="RuleBase" id="RU000461"/>
    </source>
</evidence>
<keyword evidence="7 8" id="KW-0349">Heme</keyword>
<organism evidence="9 10">
    <name type="scientific">Crepidotus variabilis</name>
    <dbReference type="NCBI Taxonomy" id="179855"/>
    <lineage>
        <taxon>Eukaryota</taxon>
        <taxon>Fungi</taxon>
        <taxon>Dikarya</taxon>
        <taxon>Basidiomycota</taxon>
        <taxon>Agaricomycotina</taxon>
        <taxon>Agaricomycetes</taxon>
        <taxon>Agaricomycetidae</taxon>
        <taxon>Agaricales</taxon>
        <taxon>Agaricineae</taxon>
        <taxon>Crepidotaceae</taxon>
        <taxon>Crepidotus</taxon>
    </lineage>
</organism>
<evidence type="ECO:0000313" key="10">
    <source>
        <dbReference type="Proteomes" id="UP000807306"/>
    </source>
</evidence>
<dbReference type="Gene3D" id="1.10.630.10">
    <property type="entry name" value="Cytochrome P450"/>
    <property type="match status" value="1"/>
</dbReference>
<dbReference type="GO" id="GO:0016705">
    <property type="term" value="F:oxidoreductase activity, acting on paired donors, with incorporation or reduction of molecular oxygen"/>
    <property type="evidence" value="ECO:0007669"/>
    <property type="project" value="InterPro"/>
</dbReference>
<dbReference type="InterPro" id="IPR001128">
    <property type="entry name" value="Cyt_P450"/>
</dbReference>
<dbReference type="GO" id="GO:0005506">
    <property type="term" value="F:iron ion binding"/>
    <property type="evidence" value="ECO:0007669"/>
    <property type="project" value="InterPro"/>
</dbReference>
<protein>
    <submittedName>
        <fullName evidence="9">Cytochrome P450</fullName>
    </submittedName>
</protein>
<evidence type="ECO:0000256" key="5">
    <source>
        <dbReference type="ARBA" id="ARBA00023004"/>
    </source>
</evidence>
<sequence>MAVNEDLQLPYTMDRHQLETPYQARVLRTDVNRTLPTYIPDLLEESTLAMEGRFRNGSDTSMVTPVFDTMTHLVARISNRVIFGPELCRNEKFLQSVIHFAETTPLIAAPIQWSPYALRPVVYFILTSILGGKKQALKYIVPYLEKYKEQSADQERAWLLSEHIMCNALPGESVQGIATRLINIEFGSIHTSSIFITQALFEIAILPKEGVERMRAEVQDALETEGGWNKASVDKFYMIESALREVGRYHGLMHFALPRFTMIHTNLDDGTYVPPGYKVAIDMKAVHFDPEIYPDPHICDLFRFSKLRAQEGAANKYGFATVDSHYLPFGAGRHSCAGRQFASLELRIMLAHILLEYNIDLPPGLTERPNNVLFNGAIIPDPKAQLVFTPKSRKRSM</sequence>
<reference evidence="9" key="1">
    <citation type="submission" date="2020-11" db="EMBL/GenBank/DDBJ databases">
        <authorList>
            <consortium name="DOE Joint Genome Institute"/>
            <person name="Ahrendt S."/>
            <person name="Riley R."/>
            <person name="Andreopoulos W."/>
            <person name="Labutti K."/>
            <person name="Pangilinan J."/>
            <person name="Ruiz-Duenas F.J."/>
            <person name="Barrasa J.M."/>
            <person name="Sanchez-Garcia M."/>
            <person name="Camarero S."/>
            <person name="Miyauchi S."/>
            <person name="Serrano A."/>
            <person name="Linde D."/>
            <person name="Babiker R."/>
            <person name="Drula E."/>
            <person name="Ayuso-Fernandez I."/>
            <person name="Pacheco R."/>
            <person name="Padilla G."/>
            <person name="Ferreira P."/>
            <person name="Barriuso J."/>
            <person name="Kellner H."/>
            <person name="Castanera R."/>
            <person name="Alfaro M."/>
            <person name="Ramirez L."/>
            <person name="Pisabarro A.G."/>
            <person name="Kuo A."/>
            <person name="Tritt A."/>
            <person name="Lipzen A."/>
            <person name="He G."/>
            <person name="Yan M."/>
            <person name="Ng V."/>
            <person name="Cullen D."/>
            <person name="Martin F."/>
            <person name="Rosso M.-N."/>
            <person name="Henrissat B."/>
            <person name="Hibbett D."/>
            <person name="Martinez A.T."/>
            <person name="Grigoriev I.V."/>
        </authorList>
    </citation>
    <scope>NUCLEOTIDE SEQUENCE</scope>
    <source>
        <strain evidence="9">CBS 506.95</strain>
    </source>
</reference>
<dbReference type="GO" id="GO:0004497">
    <property type="term" value="F:monooxygenase activity"/>
    <property type="evidence" value="ECO:0007669"/>
    <property type="project" value="UniProtKB-KW"/>
</dbReference>
<proteinExistence type="inferred from homology"/>
<dbReference type="CDD" id="cd11041">
    <property type="entry name" value="CYP503A1-like"/>
    <property type="match status" value="1"/>
</dbReference>
<dbReference type="PRINTS" id="PR00465">
    <property type="entry name" value="EP450IV"/>
</dbReference>
<dbReference type="GO" id="GO:0020037">
    <property type="term" value="F:heme binding"/>
    <property type="evidence" value="ECO:0007669"/>
    <property type="project" value="InterPro"/>
</dbReference>
<dbReference type="OrthoDB" id="1844152at2759"/>
<keyword evidence="3 7" id="KW-0479">Metal-binding</keyword>
<evidence type="ECO:0000256" key="2">
    <source>
        <dbReference type="ARBA" id="ARBA00010617"/>
    </source>
</evidence>
<dbReference type="InterPro" id="IPR002403">
    <property type="entry name" value="Cyt_P450_E_grp-IV"/>
</dbReference>
<evidence type="ECO:0000256" key="4">
    <source>
        <dbReference type="ARBA" id="ARBA00023002"/>
    </source>
</evidence>
<keyword evidence="5 7" id="KW-0408">Iron</keyword>
<dbReference type="AlphaFoldDB" id="A0A9P6JT69"/>
<keyword evidence="10" id="KW-1185">Reference proteome</keyword>
<dbReference type="EMBL" id="MU157834">
    <property type="protein sequence ID" value="KAF9531618.1"/>
    <property type="molecule type" value="Genomic_DNA"/>
</dbReference>
<accession>A0A9P6JT69</accession>
<dbReference type="InterPro" id="IPR017972">
    <property type="entry name" value="Cyt_P450_CS"/>
</dbReference>
<evidence type="ECO:0000256" key="1">
    <source>
        <dbReference type="ARBA" id="ARBA00001971"/>
    </source>
</evidence>
<dbReference type="Proteomes" id="UP000807306">
    <property type="component" value="Unassembled WGS sequence"/>
</dbReference>
<evidence type="ECO:0000256" key="7">
    <source>
        <dbReference type="PIRSR" id="PIRSR602403-1"/>
    </source>
</evidence>
<dbReference type="PANTHER" id="PTHR46206:SF1">
    <property type="entry name" value="P450, PUTATIVE (EUROFUNG)-RELATED"/>
    <property type="match status" value="1"/>
</dbReference>
<evidence type="ECO:0000256" key="3">
    <source>
        <dbReference type="ARBA" id="ARBA00022723"/>
    </source>
</evidence>
<comment type="cofactor">
    <cofactor evidence="1 7">
        <name>heme</name>
        <dbReference type="ChEBI" id="CHEBI:30413"/>
    </cofactor>
</comment>
<dbReference type="InterPro" id="IPR036396">
    <property type="entry name" value="Cyt_P450_sf"/>
</dbReference>
<evidence type="ECO:0000313" key="9">
    <source>
        <dbReference type="EMBL" id="KAF9531618.1"/>
    </source>
</evidence>
<dbReference type="PANTHER" id="PTHR46206">
    <property type="entry name" value="CYTOCHROME P450"/>
    <property type="match status" value="1"/>
</dbReference>
<keyword evidence="4 8" id="KW-0560">Oxidoreductase</keyword>
<gene>
    <name evidence="9" type="ORF">CPB83DRAFT_916104</name>
</gene>
<comment type="caution">
    <text evidence="9">The sequence shown here is derived from an EMBL/GenBank/DDBJ whole genome shotgun (WGS) entry which is preliminary data.</text>
</comment>